<keyword evidence="5 10" id="KW-1133">Transmembrane helix</keyword>
<evidence type="ECO:0000256" key="10">
    <source>
        <dbReference type="SAM" id="Phobius"/>
    </source>
</evidence>
<feature type="transmembrane region" description="Helical" evidence="10">
    <location>
        <begin position="367"/>
        <end position="387"/>
    </location>
</feature>
<dbReference type="Proteomes" id="UP000189810">
    <property type="component" value="Chromosome I"/>
</dbReference>
<comment type="subcellular location">
    <subcellularLocation>
        <location evidence="1">Membrane</location>
        <topology evidence="1">Multi-pass membrane protein</topology>
    </subcellularLocation>
</comment>
<sequence>MHELFLQLAIILFTARLVGDLFAKFGIPTVLGEILVGVLLGQSALGLIPINDVIRTLAEIGILVLLFHIGLEADIHQLKKVGLSAFFVATVGALTPIFLSTAVGIYVLDLPLTTSLFLGGTFTATSIGITVGVLKSLGRLKERFAQVVLGAAVIDDVLGIIALTVIAQYARNMWIDFNAITTLILYIAIFFFFSPLLAKIMANFIQIIARRLGTMDFVPSTVMAMVFFFAYLSHLFQMEAILGAFTAGLALSRNFSLPFANILRTDEHMAQKIEHTMAPLTWLFTPIFFVYVGLQINLRVVDLTNPTFWKLFFILLFISFVGKLVSGFVTRGPLREKLLIGLSMLPRGEVGLIFVELGKQLRVYDEFMYAVVVGVVAVTTLLSPILLKLALR</sequence>
<dbReference type="AlphaFoldDB" id="A0A1M6TDG8"/>
<dbReference type="RefSeq" id="WP_079654494.1">
    <property type="nucleotide sequence ID" value="NZ_LT670846.1"/>
</dbReference>
<feature type="transmembrane region" description="Helical" evidence="10">
    <location>
        <begin position="275"/>
        <end position="296"/>
    </location>
</feature>
<dbReference type="InterPro" id="IPR006153">
    <property type="entry name" value="Cation/H_exchanger_TM"/>
</dbReference>
<feature type="domain" description="Cation/H+ exchanger transmembrane" evidence="11">
    <location>
        <begin position="11"/>
        <end position="388"/>
    </location>
</feature>
<dbReference type="STRING" id="381751.SAMN05444391_1406"/>
<feature type="transmembrane region" description="Helical" evidence="10">
    <location>
        <begin position="217"/>
        <end position="234"/>
    </location>
</feature>
<feature type="transmembrane region" description="Helical" evidence="10">
    <location>
        <begin position="183"/>
        <end position="205"/>
    </location>
</feature>
<dbReference type="InterPro" id="IPR038770">
    <property type="entry name" value="Na+/solute_symporter_sf"/>
</dbReference>
<accession>A0A1M6TDG8</accession>
<gene>
    <name evidence="12" type="ORF">SAMN05444391_1406</name>
</gene>
<feature type="transmembrane region" description="Helical" evidence="10">
    <location>
        <begin position="114"/>
        <end position="134"/>
    </location>
</feature>
<keyword evidence="6" id="KW-0915">Sodium</keyword>
<keyword evidence="7" id="KW-0406">Ion transport</keyword>
<dbReference type="EMBL" id="LT670846">
    <property type="protein sequence ID" value="SHK54929.1"/>
    <property type="molecule type" value="Genomic_DNA"/>
</dbReference>
<keyword evidence="8 10" id="KW-0472">Membrane</keyword>
<feature type="transmembrane region" description="Helical" evidence="10">
    <location>
        <begin position="308"/>
        <end position="326"/>
    </location>
</feature>
<dbReference type="Pfam" id="PF00999">
    <property type="entry name" value="Na_H_Exchanger"/>
    <property type="match status" value="1"/>
</dbReference>
<dbReference type="Gene3D" id="1.20.1530.20">
    <property type="match status" value="1"/>
</dbReference>
<dbReference type="PANTHER" id="PTHR43562:SF3">
    <property type="entry name" value="SODIUM ION_PROTON EXCHANGER (EUROFUNG)"/>
    <property type="match status" value="1"/>
</dbReference>
<reference evidence="12 13" key="1">
    <citation type="submission" date="2016-11" db="EMBL/GenBank/DDBJ databases">
        <authorList>
            <person name="Jaros S."/>
            <person name="Januszkiewicz K."/>
            <person name="Wedrychowicz H."/>
        </authorList>
    </citation>
    <scope>NUCLEOTIDE SEQUENCE [LARGE SCALE GENOMIC DNA]</scope>
    <source>
        <strain evidence="12 13">DSM 19557</strain>
    </source>
</reference>
<dbReference type="GO" id="GO:0016020">
    <property type="term" value="C:membrane"/>
    <property type="evidence" value="ECO:0007669"/>
    <property type="project" value="UniProtKB-SubCell"/>
</dbReference>
<evidence type="ECO:0000256" key="9">
    <source>
        <dbReference type="ARBA" id="ARBA00023201"/>
    </source>
</evidence>
<dbReference type="GO" id="GO:0006814">
    <property type="term" value="P:sodium ion transport"/>
    <property type="evidence" value="ECO:0007669"/>
    <property type="project" value="UniProtKB-KW"/>
</dbReference>
<evidence type="ECO:0000256" key="3">
    <source>
        <dbReference type="ARBA" id="ARBA00022449"/>
    </source>
</evidence>
<dbReference type="OrthoDB" id="9793589at2"/>
<keyword evidence="3" id="KW-0050">Antiport</keyword>
<evidence type="ECO:0000256" key="5">
    <source>
        <dbReference type="ARBA" id="ARBA00022989"/>
    </source>
</evidence>
<evidence type="ECO:0000256" key="8">
    <source>
        <dbReference type="ARBA" id="ARBA00023136"/>
    </source>
</evidence>
<evidence type="ECO:0000256" key="2">
    <source>
        <dbReference type="ARBA" id="ARBA00022448"/>
    </source>
</evidence>
<evidence type="ECO:0000313" key="12">
    <source>
        <dbReference type="EMBL" id="SHK54929.1"/>
    </source>
</evidence>
<evidence type="ECO:0000259" key="11">
    <source>
        <dbReference type="Pfam" id="PF00999"/>
    </source>
</evidence>
<dbReference type="GO" id="GO:0015297">
    <property type="term" value="F:antiporter activity"/>
    <property type="evidence" value="ECO:0007669"/>
    <property type="project" value="UniProtKB-KW"/>
</dbReference>
<dbReference type="GO" id="GO:1902600">
    <property type="term" value="P:proton transmembrane transport"/>
    <property type="evidence" value="ECO:0007669"/>
    <property type="project" value="InterPro"/>
</dbReference>
<evidence type="ECO:0000256" key="6">
    <source>
        <dbReference type="ARBA" id="ARBA00023053"/>
    </source>
</evidence>
<feature type="transmembrane region" description="Helical" evidence="10">
    <location>
        <begin position="53"/>
        <end position="71"/>
    </location>
</feature>
<evidence type="ECO:0000256" key="1">
    <source>
        <dbReference type="ARBA" id="ARBA00004141"/>
    </source>
</evidence>
<evidence type="ECO:0000256" key="7">
    <source>
        <dbReference type="ARBA" id="ARBA00023065"/>
    </source>
</evidence>
<evidence type="ECO:0000313" key="13">
    <source>
        <dbReference type="Proteomes" id="UP000189810"/>
    </source>
</evidence>
<feature type="transmembrane region" description="Helical" evidence="10">
    <location>
        <begin position="83"/>
        <end position="108"/>
    </location>
</feature>
<feature type="transmembrane region" description="Helical" evidence="10">
    <location>
        <begin position="146"/>
        <end position="171"/>
    </location>
</feature>
<name>A0A1M6TDG8_9AQUI</name>
<keyword evidence="9" id="KW-0739">Sodium transport</keyword>
<keyword evidence="13" id="KW-1185">Reference proteome</keyword>
<organism evidence="12 13">
    <name type="scientific">Thermocrinis minervae</name>
    <dbReference type="NCBI Taxonomy" id="381751"/>
    <lineage>
        <taxon>Bacteria</taxon>
        <taxon>Pseudomonadati</taxon>
        <taxon>Aquificota</taxon>
        <taxon>Aquificia</taxon>
        <taxon>Aquificales</taxon>
        <taxon>Aquificaceae</taxon>
        <taxon>Thermocrinis</taxon>
    </lineage>
</organism>
<protein>
    <submittedName>
        <fullName evidence="12">Transporter, CPA2 family</fullName>
    </submittedName>
</protein>
<evidence type="ECO:0000256" key="4">
    <source>
        <dbReference type="ARBA" id="ARBA00022692"/>
    </source>
</evidence>
<keyword evidence="4 10" id="KW-0812">Transmembrane</keyword>
<dbReference type="PANTHER" id="PTHR43562">
    <property type="entry name" value="NAPA-TYPE SODIUM/HYDROGEN ANTIPORTER"/>
    <property type="match status" value="1"/>
</dbReference>
<keyword evidence="2" id="KW-0813">Transport</keyword>
<proteinExistence type="predicted"/>